<evidence type="ECO:0000313" key="2">
    <source>
        <dbReference type="Proteomes" id="UP001304671"/>
    </source>
</evidence>
<accession>A0ABU5QVC9</accession>
<protein>
    <recommendedName>
        <fullName evidence="3">Minor tail protein</fullName>
    </recommendedName>
</protein>
<dbReference type="RefSeq" id="WP_323253390.1">
    <property type="nucleotide sequence ID" value="NZ_JAYFUL010000062.1"/>
</dbReference>
<name>A0ABU5QVC9_9BACT</name>
<evidence type="ECO:0008006" key="3">
    <source>
        <dbReference type="Google" id="ProtNLM"/>
    </source>
</evidence>
<reference evidence="1 2" key="1">
    <citation type="submission" date="2023-12" db="EMBL/GenBank/DDBJ databases">
        <title>Novel species of the genus Arcicella isolated from rivers.</title>
        <authorList>
            <person name="Lu H."/>
        </authorList>
    </citation>
    <scope>NUCLEOTIDE SEQUENCE [LARGE SCALE GENOMIC DNA]</scope>
    <source>
        <strain evidence="1 2">LMG 21963</strain>
    </source>
</reference>
<proteinExistence type="predicted"/>
<dbReference type="Proteomes" id="UP001304671">
    <property type="component" value="Unassembled WGS sequence"/>
</dbReference>
<organism evidence="1 2">
    <name type="scientific">Arcicella aquatica</name>
    <dbReference type="NCBI Taxonomy" id="217141"/>
    <lineage>
        <taxon>Bacteria</taxon>
        <taxon>Pseudomonadati</taxon>
        <taxon>Bacteroidota</taxon>
        <taxon>Cytophagia</taxon>
        <taxon>Cytophagales</taxon>
        <taxon>Flectobacillaceae</taxon>
        <taxon>Arcicella</taxon>
    </lineage>
</organism>
<gene>
    <name evidence="1" type="ORF">VB264_22900</name>
</gene>
<comment type="caution">
    <text evidence="1">The sequence shown here is derived from an EMBL/GenBank/DDBJ whole genome shotgun (WGS) entry which is preliminary data.</text>
</comment>
<keyword evidence="2" id="KW-1185">Reference proteome</keyword>
<sequence>MMKNEYEKLIFDGIASGLSLDFANLRLFPVVSVLPDENADLFTLLDIVPGSGLIFKTNDVPNFSAIYWELLEAQMPSLMNNLAITNYKKKQYWIDGPSAKEVPIYTPSSSDVKNSIARGSSVDITIDSSNYPPLDVSLFPSYPSIVLNHTFLSFNRVANGERFILKLHFDKTVNLPIRAAGWFSSGAFNSAYHNQDAWVAGGDNVTWDALFGKNGILKYINTGLLVAMGITIELQVFGNYDENVVKALQNNPDLTVWPFYLNSEYLTQTVERCDEESVKITISTDQNEIFMLGMQVASVSGLMN</sequence>
<dbReference type="EMBL" id="JAYFUL010000062">
    <property type="protein sequence ID" value="MEA5260665.1"/>
    <property type="molecule type" value="Genomic_DNA"/>
</dbReference>
<evidence type="ECO:0000313" key="1">
    <source>
        <dbReference type="EMBL" id="MEA5260665.1"/>
    </source>
</evidence>